<comment type="caution">
    <text evidence="1">The sequence shown here is derived from an EMBL/GenBank/DDBJ whole genome shotgun (WGS) entry which is preliminary data.</text>
</comment>
<dbReference type="Proteomes" id="UP000287651">
    <property type="component" value="Unassembled WGS sequence"/>
</dbReference>
<dbReference type="EMBL" id="AMZH03011676">
    <property type="protein sequence ID" value="RRT52427.1"/>
    <property type="molecule type" value="Genomic_DNA"/>
</dbReference>
<organism evidence="1 2">
    <name type="scientific">Ensete ventricosum</name>
    <name type="common">Abyssinian banana</name>
    <name type="synonym">Musa ensete</name>
    <dbReference type="NCBI Taxonomy" id="4639"/>
    <lineage>
        <taxon>Eukaryota</taxon>
        <taxon>Viridiplantae</taxon>
        <taxon>Streptophyta</taxon>
        <taxon>Embryophyta</taxon>
        <taxon>Tracheophyta</taxon>
        <taxon>Spermatophyta</taxon>
        <taxon>Magnoliopsida</taxon>
        <taxon>Liliopsida</taxon>
        <taxon>Zingiberales</taxon>
        <taxon>Musaceae</taxon>
        <taxon>Ensete</taxon>
    </lineage>
</organism>
<evidence type="ECO:0000313" key="2">
    <source>
        <dbReference type="Proteomes" id="UP000287651"/>
    </source>
</evidence>
<proteinExistence type="predicted"/>
<dbReference type="AlphaFoldDB" id="A0A426YL82"/>
<gene>
    <name evidence="1" type="ORF">B296_00028029</name>
</gene>
<evidence type="ECO:0000313" key="1">
    <source>
        <dbReference type="EMBL" id="RRT52427.1"/>
    </source>
</evidence>
<sequence>MGYRSTLLAMRCDIARPIVAKQRKNERKQSNGYSVLIYYVSVGSSGTLEHSWALRLQERLLGRRPLRLQERWRG</sequence>
<reference evidence="1 2" key="1">
    <citation type="journal article" date="2014" name="Agronomy (Basel)">
        <title>A Draft Genome Sequence for Ensete ventricosum, the Drought-Tolerant Tree Against Hunger.</title>
        <authorList>
            <person name="Harrison J."/>
            <person name="Moore K.A."/>
            <person name="Paszkiewicz K."/>
            <person name="Jones T."/>
            <person name="Grant M."/>
            <person name="Ambacheew D."/>
            <person name="Muzemil S."/>
            <person name="Studholme D.J."/>
        </authorList>
    </citation>
    <scope>NUCLEOTIDE SEQUENCE [LARGE SCALE GENOMIC DNA]</scope>
</reference>
<accession>A0A426YL82</accession>
<protein>
    <submittedName>
        <fullName evidence="1">Uncharacterized protein</fullName>
    </submittedName>
</protein>
<name>A0A426YL82_ENSVE</name>